<dbReference type="InterPro" id="IPR050611">
    <property type="entry name" value="ABCF"/>
</dbReference>
<sequence>MTLPALLALDALTFLLPDGSPLFEDLTERLDARPTGLVGRNGVGKSVLARLLAGQLPPSRGRIDRWTTVRYLPQTLDPGHLPSVAHLAGFGAVFEALRRLQDGSLHQADFDLLDGRWDLPERLQAALDEAGLGHVRSDTPSAHLSGGQRMAVALAGLFLDGPAFLLLDEPTNHLDAEARQVLQRRLADWRHGALVISHDRALLDTLPCTLALGPGGLRRYGGGHAFYERSRQREAQAAEAELHHARLARSRGERQLRQQRERQAQRSAHGQQRARDGNQAKILLDAQKERSQGSAARLDTRQAQALEQLDQAVREAARRVAPALPVHLYAEADRVAPGQGVLHVEGLRMPHSLPGFAPLDLHLAGPCRLVVSGPNGCGKSTLLQVLAGHLAPDSGDCRRPLPLAYMDQHGTRLDPQRSALEQLREANPALDEGTARTRLVHAGLVGDRALLPCGDLSGGERLKVALACVLDARPAARLLMLDEPQNHIDLDSLRELEAVLAGFPGALIVVAHDERFLAALAPTERLRWTPAGWRHESWRPGLD</sequence>
<dbReference type="InterPro" id="IPR027417">
    <property type="entry name" value="P-loop_NTPase"/>
</dbReference>
<dbReference type="OrthoDB" id="9808609at2"/>
<dbReference type="RefSeq" id="WP_143488824.1">
    <property type="nucleotide sequence ID" value="NZ_VJOY01000008.1"/>
</dbReference>
<feature type="compositionally biased region" description="Basic and acidic residues" evidence="4">
    <location>
        <begin position="249"/>
        <end position="264"/>
    </location>
</feature>
<dbReference type="Gene3D" id="3.40.50.300">
    <property type="entry name" value="P-loop containing nucleotide triphosphate hydrolases"/>
    <property type="match status" value="2"/>
</dbReference>
<dbReference type="GO" id="GO:0016887">
    <property type="term" value="F:ATP hydrolysis activity"/>
    <property type="evidence" value="ECO:0007669"/>
    <property type="project" value="InterPro"/>
</dbReference>
<dbReference type="InterPro" id="IPR017871">
    <property type="entry name" value="ABC_transporter-like_CS"/>
</dbReference>
<dbReference type="InterPro" id="IPR003593">
    <property type="entry name" value="AAA+_ATPase"/>
</dbReference>
<evidence type="ECO:0000256" key="2">
    <source>
        <dbReference type="ARBA" id="ARBA00022741"/>
    </source>
</evidence>
<evidence type="ECO:0000256" key="4">
    <source>
        <dbReference type="SAM" id="MobiDB-lite"/>
    </source>
</evidence>
<dbReference type="EMBL" id="VJOY01000008">
    <property type="protein sequence ID" value="TRX74496.1"/>
    <property type="molecule type" value="Genomic_DNA"/>
</dbReference>
<dbReference type="AlphaFoldDB" id="A0A553GYB9"/>
<evidence type="ECO:0000313" key="7">
    <source>
        <dbReference type="Proteomes" id="UP000315235"/>
    </source>
</evidence>
<reference evidence="6 7" key="1">
    <citation type="submission" date="2019-07" db="EMBL/GenBank/DDBJ databases">
        <title>Pseudomonas mangiferae sp. nov., isolated from bark of mango tree in Thailand.</title>
        <authorList>
            <person name="Srisuk N."/>
            <person name="Anurat P."/>
        </authorList>
    </citation>
    <scope>NUCLEOTIDE SEQUENCE [LARGE SCALE GENOMIC DNA]</scope>
    <source>
        <strain evidence="6 7">DMKU_BBB3-04</strain>
    </source>
</reference>
<gene>
    <name evidence="6" type="ORF">FM069_13230</name>
</gene>
<dbReference type="Pfam" id="PF00005">
    <property type="entry name" value="ABC_tran"/>
    <property type="match status" value="2"/>
</dbReference>
<dbReference type="FunFam" id="3.40.50.300:FF:001320">
    <property type="entry name" value="Heme ABC transporter ATP-binding protein"/>
    <property type="match status" value="1"/>
</dbReference>
<dbReference type="InterPro" id="IPR003439">
    <property type="entry name" value="ABC_transporter-like_ATP-bd"/>
</dbReference>
<dbReference type="SMART" id="SM00382">
    <property type="entry name" value="AAA"/>
    <property type="match status" value="2"/>
</dbReference>
<comment type="caution">
    <text evidence="6">The sequence shown here is derived from an EMBL/GenBank/DDBJ whole genome shotgun (WGS) entry which is preliminary data.</text>
</comment>
<protein>
    <submittedName>
        <fullName evidence="6">ABC-F family ATP-binding cassette domain-containing protein</fullName>
    </submittedName>
</protein>
<organism evidence="6 7">
    <name type="scientific">Pseudomonas mangiferae</name>
    <dbReference type="NCBI Taxonomy" id="2593654"/>
    <lineage>
        <taxon>Bacteria</taxon>
        <taxon>Pseudomonadati</taxon>
        <taxon>Pseudomonadota</taxon>
        <taxon>Gammaproteobacteria</taxon>
        <taxon>Pseudomonadales</taxon>
        <taxon>Pseudomonadaceae</taxon>
        <taxon>Pseudomonas</taxon>
    </lineage>
</organism>
<proteinExistence type="predicted"/>
<keyword evidence="3 6" id="KW-0067">ATP-binding</keyword>
<keyword evidence="1" id="KW-0677">Repeat</keyword>
<dbReference type="PROSITE" id="PS50893">
    <property type="entry name" value="ABC_TRANSPORTER_2"/>
    <property type="match status" value="1"/>
</dbReference>
<feature type="region of interest" description="Disordered" evidence="4">
    <location>
        <begin position="249"/>
        <end position="278"/>
    </location>
</feature>
<dbReference type="Proteomes" id="UP000315235">
    <property type="component" value="Unassembled WGS sequence"/>
</dbReference>
<dbReference type="PANTHER" id="PTHR19211:SF6">
    <property type="entry name" value="BLL7188 PROTEIN"/>
    <property type="match status" value="1"/>
</dbReference>
<evidence type="ECO:0000259" key="5">
    <source>
        <dbReference type="PROSITE" id="PS50893"/>
    </source>
</evidence>
<keyword evidence="7" id="KW-1185">Reference proteome</keyword>
<evidence type="ECO:0000313" key="6">
    <source>
        <dbReference type="EMBL" id="TRX74496.1"/>
    </source>
</evidence>
<feature type="domain" description="ABC transporter" evidence="5">
    <location>
        <begin position="7"/>
        <end position="239"/>
    </location>
</feature>
<dbReference type="PANTHER" id="PTHR19211">
    <property type="entry name" value="ATP-BINDING TRANSPORT PROTEIN-RELATED"/>
    <property type="match status" value="1"/>
</dbReference>
<dbReference type="GO" id="GO:0005524">
    <property type="term" value="F:ATP binding"/>
    <property type="evidence" value="ECO:0007669"/>
    <property type="project" value="UniProtKB-KW"/>
</dbReference>
<keyword evidence="2" id="KW-0547">Nucleotide-binding</keyword>
<evidence type="ECO:0000256" key="3">
    <source>
        <dbReference type="ARBA" id="ARBA00022840"/>
    </source>
</evidence>
<dbReference type="PROSITE" id="PS00211">
    <property type="entry name" value="ABC_TRANSPORTER_1"/>
    <property type="match status" value="1"/>
</dbReference>
<dbReference type="SUPFAM" id="SSF52540">
    <property type="entry name" value="P-loop containing nucleoside triphosphate hydrolases"/>
    <property type="match status" value="2"/>
</dbReference>
<accession>A0A553GYB9</accession>
<name>A0A553GYB9_9PSED</name>
<evidence type="ECO:0000256" key="1">
    <source>
        <dbReference type="ARBA" id="ARBA00022737"/>
    </source>
</evidence>